<gene>
    <name evidence="9" type="ORF">EV199_4520</name>
</gene>
<feature type="transmembrane region" description="Helical" evidence="7">
    <location>
        <begin position="43"/>
        <end position="65"/>
    </location>
</feature>
<dbReference type="Pfam" id="PF07690">
    <property type="entry name" value="MFS_1"/>
    <property type="match status" value="1"/>
</dbReference>
<feature type="transmembrane region" description="Helical" evidence="7">
    <location>
        <begin position="266"/>
        <end position="288"/>
    </location>
</feature>
<keyword evidence="4 7" id="KW-0812">Transmembrane</keyword>
<dbReference type="PROSITE" id="PS50850">
    <property type="entry name" value="MFS"/>
    <property type="match status" value="1"/>
</dbReference>
<evidence type="ECO:0000259" key="8">
    <source>
        <dbReference type="PROSITE" id="PS50850"/>
    </source>
</evidence>
<evidence type="ECO:0000256" key="4">
    <source>
        <dbReference type="ARBA" id="ARBA00022692"/>
    </source>
</evidence>
<dbReference type="GO" id="GO:0005886">
    <property type="term" value="C:plasma membrane"/>
    <property type="evidence" value="ECO:0007669"/>
    <property type="project" value="UniProtKB-SubCell"/>
</dbReference>
<evidence type="ECO:0000256" key="6">
    <source>
        <dbReference type="ARBA" id="ARBA00023136"/>
    </source>
</evidence>
<feature type="transmembrane region" description="Helical" evidence="7">
    <location>
        <begin position="433"/>
        <end position="454"/>
    </location>
</feature>
<evidence type="ECO:0000256" key="2">
    <source>
        <dbReference type="ARBA" id="ARBA00022448"/>
    </source>
</evidence>
<evidence type="ECO:0000313" key="10">
    <source>
        <dbReference type="Proteomes" id="UP000293874"/>
    </source>
</evidence>
<keyword evidence="3" id="KW-1003">Cell membrane</keyword>
<sequence>MPPNRSLVLVTLMIGTSMAAIDSSIVNVSLPIIQREFNVQLDAIALVVTVYMITYSLFIPLTNWLKNRIGYYNLYMTSISLFVAGSLLCSLADSLTFLILARAVQAIGGGAIAPTSLAILSETFPKEERGSAVGWWGIGNVMGPALGPTLGGILTQYLGWQSIFYVNVPVGIVTIWMAARNLRFLKQIPITKPPLDLKGYLLLAGFVLLLQATIIPFASRYGLTSWQFLSCFVITITILVLYIRSSKRPDPLLDLSIFKIPDFRRPFIIVGIRSVALFGGMFFLPFLLQGYLGYSEIESAMLLLPNALIMLVTRPVSGKLADKGMIRYISIIGILLVSSSFVLFSMIDIGASVAFIVTAMIIRGLGISFLIAPVSTALLNSVKSEQTATATSLNTLMLQLGGSVGIAVSSAIHTHLLSHYESKTGTHQLAEHYALQDGFLTTAGLILLALLPAVRLPQKTRKRLVDKNVLG</sequence>
<proteinExistence type="predicted"/>
<evidence type="ECO:0000313" key="9">
    <source>
        <dbReference type="EMBL" id="RZS72599.1"/>
    </source>
</evidence>
<dbReference type="SUPFAM" id="SSF103473">
    <property type="entry name" value="MFS general substrate transporter"/>
    <property type="match status" value="1"/>
</dbReference>
<dbReference type="EMBL" id="SGXA01000002">
    <property type="protein sequence ID" value="RZS72599.1"/>
    <property type="molecule type" value="Genomic_DNA"/>
</dbReference>
<dbReference type="InterPro" id="IPR011701">
    <property type="entry name" value="MFS"/>
</dbReference>
<feature type="domain" description="Major facilitator superfamily (MFS) profile" evidence="8">
    <location>
        <begin position="8"/>
        <end position="461"/>
    </location>
</feature>
<evidence type="ECO:0000256" key="5">
    <source>
        <dbReference type="ARBA" id="ARBA00022989"/>
    </source>
</evidence>
<protein>
    <submittedName>
        <fullName evidence="9">DHA2 family multidrug resistance protein</fullName>
    </submittedName>
</protein>
<feature type="transmembrane region" description="Helical" evidence="7">
    <location>
        <begin position="225"/>
        <end position="245"/>
    </location>
</feature>
<name>A0A4Q7MWZ9_9BACT</name>
<feature type="transmembrane region" description="Helical" evidence="7">
    <location>
        <begin position="300"/>
        <end position="316"/>
    </location>
</feature>
<keyword evidence="6 7" id="KW-0472">Membrane</keyword>
<feature type="transmembrane region" description="Helical" evidence="7">
    <location>
        <begin position="328"/>
        <end position="347"/>
    </location>
</feature>
<keyword evidence="2" id="KW-0813">Transport</keyword>
<dbReference type="OrthoDB" id="9807274at2"/>
<evidence type="ECO:0000256" key="1">
    <source>
        <dbReference type="ARBA" id="ARBA00004651"/>
    </source>
</evidence>
<dbReference type="Gene3D" id="1.20.1250.20">
    <property type="entry name" value="MFS general substrate transporter like domains"/>
    <property type="match status" value="1"/>
</dbReference>
<feature type="transmembrane region" description="Helical" evidence="7">
    <location>
        <begin position="353"/>
        <end position="379"/>
    </location>
</feature>
<feature type="transmembrane region" description="Helical" evidence="7">
    <location>
        <begin position="160"/>
        <end position="179"/>
    </location>
</feature>
<dbReference type="PANTHER" id="PTHR42718">
    <property type="entry name" value="MAJOR FACILITATOR SUPERFAMILY MULTIDRUG TRANSPORTER MFSC"/>
    <property type="match status" value="1"/>
</dbReference>
<dbReference type="CDD" id="cd17503">
    <property type="entry name" value="MFS_LmrB_MDR_like"/>
    <property type="match status" value="1"/>
</dbReference>
<evidence type="ECO:0000256" key="3">
    <source>
        <dbReference type="ARBA" id="ARBA00022475"/>
    </source>
</evidence>
<dbReference type="InterPro" id="IPR036259">
    <property type="entry name" value="MFS_trans_sf"/>
</dbReference>
<dbReference type="Proteomes" id="UP000293874">
    <property type="component" value="Unassembled WGS sequence"/>
</dbReference>
<dbReference type="Gene3D" id="1.20.1720.10">
    <property type="entry name" value="Multidrug resistance protein D"/>
    <property type="match status" value="1"/>
</dbReference>
<evidence type="ECO:0000256" key="7">
    <source>
        <dbReference type="SAM" id="Phobius"/>
    </source>
</evidence>
<dbReference type="InterPro" id="IPR020846">
    <property type="entry name" value="MFS_dom"/>
</dbReference>
<reference evidence="9 10" key="1">
    <citation type="submission" date="2019-02" db="EMBL/GenBank/DDBJ databases">
        <title>Genomic Encyclopedia of Type Strains, Phase IV (KMG-IV): sequencing the most valuable type-strain genomes for metagenomic binning, comparative biology and taxonomic classification.</title>
        <authorList>
            <person name="Goeker M."/>
        </authorList>
    </citation>
    <scope>NUCLEOTIDE SEQUENCE [LARGE SCALE GENOMIC DNA]</scope>
    <source>
        <strain evidence="9 10">DSM 18116</strain>
    </source>
</reference>
<keyword evidence="5 7" id="KW-1133">Transmembrane helix</keyword>
<dbReference type="NCBIfam" id="TIGR00711">
    <property type="entry name" value="efflux_EmrB"/>
    <property type="match status" value="1"/>
</dbReference>
<dbReference type="AlphaFoldDB" id="A0A4Q7MWZ9"/>
<feature type="transmembrane region" description="Helical" evidence="7">
    <location>
        <begin position="200"/>
        <end position="219"/>
    </location>
</feature>
<dbReference type="InterPro" id="IPR004638">
    <property type="entry name" value="EmrB-like"/>
</dbReference>
<comment type="caution">
    <text evidence="9">The sequence shown here is derived from an EMBL/GenBank/DDBJ whole genome shotgun (WGS) entry which is preliminary data.</text>
</comment>
<dbReference type="GO" id="GO:0022857">
    <property type="term" value="F:transmembrane transporter activity"/>
    <property type="evidence" value="ECO:0007669"/>
    <property type="project" value="InterPro"/>
</dbReference>
<feature type="transmembrane region" description="Helical" evidence="7">
    <location>
        <begin position="391"/>
        <end position="413"/>
    </location>
</feature>
<feature type="transmembrane region" description="Helical" evidence="7">
    <location>
        <begin position="72"/>
        <end position="93"/>
    </location>
</feature>
<dbReference type="PRINTS" id="PR01036">
    <property type="entry name" value="TCRTETB"/>
</dbReference>
<comment type="subcellular location">
    <subcellularLocation>
        <location evidence="1">Cell membrane</location>
        <topology evidence="1">Multi-pass membrane protein</topology>
    </subcellularLocation>
</comment>
<keyword evidence="10" id="KW-1185">Reference proteome</keyword>
<dbReference type="PANTHER" id="PTHR42718:SF46">
    <property type="entry name" value="BLR6921 PROTEIN"/>
    <property type="match status" value="1"/>
</dbReference>
<accession>A0A4Q7MWZ9</accession>
<organism evidence="9 10">
    <name type="scientific">Pseudobacter ginsenosidimutans</name>
    <dbReference type="NCBI Taxonomy" id="661488"/>
    <lineage>
        <taxon>Bacteria</taxon>
        <taxon>Pseudomonadati</taxon>
        <taxon>Bacteroidota</taxon>
        <taxon>Chitinophagia</taxon>
        <taxon>Chitinophagales</taxon>
        <taxon>Chitinophagaceae</taxon>
        <taxon>Pseudobacter</taxon>
    </lineage>
</organism>
<dbReference type="RefSeq" id="WP_130542997.1">
    <property type="nucleotide sequence ID" value="NZ_CP042431.1"/>
</dbReference>